<evidence type="ECO:0000313" key="1">
    <source>
        <dbReference type="EMBL" id="KAK3744713.1"/>
    </source>
</evidence>
<dbReference type="AlphaFoldDB" id="A0AAE0YG87"/>
<dbReference type="EMBL" id="JAWDGP010006253">
    <property type="protein sequence ID" value="KAK3744713.1"/>
    <property type="molecule type" value="Genomic_DNA"/>
</dbReference>
<reference evidence="1" key="1">
    <citation type="journal article" date="2023" name="G3 (Bethesda)">
        <title>A reference genome for the long-term kleptoplast-retaining sea slug Elysia crispata morphotype clarki.</title>
        <authorList>
            <person name="Eastman K.E."/>
            <person name="Pendleton A.L."/>
            <person name="Shaikh M.A."/>
            <person name="Suttiyut T."/>
            <person name="Ogas R."/>
            <person name="Tomko P."/>
            <person name="Gavelis G."/>
            <person name="Widhalm J.R."/>
            <person name="Wisecaver J.H."/>
        </authorList>
    </citation>
    <scope>NUCLEOTIDE SEQUENCE</scope>
    <source>
        <strain evidence="1">ECLA1</strain>
    </source>
</reference>
<comment type="caution">
    <text evidence="1">The sequence shown here is derived from an EMBL/GenBank/DDBJ whole genome shotgun (WGS) entry which is preliminary data.</text>
</comment>
<gene>
    <name evidence="1" type="ORF">RRG08_062362</name>
</gene>
<organism evidence="1 2">
    <name type="scientific">Elysia crispata</name>
    <name type="common">lettuce slug</name>
    <dbReference type="NCBI Taxonomy" id="231223"/>
    <lineage>
        <taxon>Eukaryota</taxon>
        <taxon>Metazoa</taxon>
        <taxon>Spiralia</taxon>
        <taxon>Lophotrochozoa</taxon>
        <taxon>Mollusca</taxon>
        <taxon>Gastropoda</taxon>
        <taxon>Heterobranchia</taxon>
        <taxon>Euthyneura</taxon>
        <taxon>Panpulmonata</taxon>
        <taxon>Sacoglossa</taxon>
        <taxon>Placobranchoidea</taxon>
        <taxon>Plakobranchidae</taxon>
        <taxon>Elysia</taxon>
    </lineage>
</organism>
<evidence type="ECO:0000313" key="2">
    <source>
        <dbReference type="Proteomes" id="UP001283361"/>
    </source>
</evidence>
<protein>
    <submittedName>
        <fullName evidence="1">Uncharacterized protein</fullName>
    </submittedName>
</protein>
<dbReference type="Proteomes" id="UP001283361">
    <property type="component" value="Unassembled WGS sequence"/>
</dbReference>
<sequence>MVSMSNFGQAFQNSNHFGVRVNYFESKAFLSESKPLTHHLEAMRADALIKLVLQEFYISLRNGPSILDGNYEDSRNCNESPVIHTRDHVSGVLSDTRPKLIPANLRDTGYLLGHNAKLITGQKLEPGVFVSLH</sequence>
<name>A0AAE0YG87_9GAST</name>
<keyword evidence="2" id="KW-1185">Reference proteome</keyword>
<proteinExistence type="predicted"/>
<accession>A0AAE0YG87</accession>